<feature type="transmembrane region" description="Helical" evidence="2">
    <location>
        <begin position="298"/>
        <end position="319"/>
    </location>
</feature>
<dbReference type="InterPro" id="IPR000160">
    <property type="entry name" value="GGDEF_dom"/>
</dbReference>
<keyword evidence="2" id="KW-0472">Membrane</keyword>
<dbReference type="PANTHER" id="PTHR45138">
    <property type="entry name" value="REGULATORY COMPONENTS OF SENSORY TRANSDUCTION SYSTEM"/>
    <property type="match status" value="1"/>
</dbReference>
<reference evidence="4 5" key="1">
    <citation type="journal article" date="2007" name="Appl. Environ. Microbiol.">
        <title>Rhizobial factors required for stem nodule maturation and maintenance in Sesbania rostrata-Azorhizobium caulinodans ORS571 symbiosis.</title>
        <authorList>
            <person name="Suzuki S."/>
            <person name="Aono T."/>
            <person name="Lee KB."/>
            <person name="Suzuki T."/>
            <person name="Liu CT."/>
            <person name="Miwa H."/>
            <person name="Wakao S."/>
            <person name="Iki T."/>
            <person name="Oyaizu H."/>
        </authorList>
    </citation>
    <scope>NUCLEOTIDE SEQUENCE [LARGE SCALE GENOMIC DNA]</scope>
    <source>
        <strain evidence="5">ATCC 43989 / DSM 5975 / JCM 20966 / LMG 6465 / NBRC 14845 / NCIMB 13405 / ORS 571</strain>
    </source>
</reference>
<dbReference type="AlphaFoldDB" id="A8I8X7"/>
<reference evidence="4 5" key="4">
    <citation type="journal article" date="2009" name="Appl. Environ. Microbiol.">
        <title>Comparative genome-wide transcriptional profiling of Azorhizobium caulinodans ORS571 grown under free-living and symbiotic conditions.</title>
        <authorList>
            <person name="Tsukada S."/>
            <person name="Aono T."/>
            <person name="Akiba N."/>
            <person name="Lee KB."/>
            <person name="Liu CT."/>
            <person name="Toyazaki H."/>
            <person name="Oyaizu H."/>
        </authorList>
    </citation>
    <scope>NUCLEOTIDE SEQUENCE [LARGE SCALE GENOMIC DNA]</scope>
    <source>
        <strain evidence="5">ATCC 43989 / DSM 5975 / JCM 20966 / LMG 6465 / NBRC 14845 / NCIMB 13405 / ORS 571</strain>
    </source>
</reference>
<dbReference type="InterPro" id="IPR050469">
    <property type="entry name" value="Diguanylate_Cyclase"/>
</dbReference>
<dbReference type="SUPFAM" id="SSF55073">
    <property type="entry name" value="Nucleotide cyclase"/>
    <property type="match status" value="1"/>
</dbReference>
<dbReference type="KEGG" id="azc:AZC_2717"/>
<keyword evidence="5" id="KW-1185">Reference proteome</keyword>
<dbReference type="RefSeq" id="WP_012171241.1">
    <property type="nucleotide sequence ID" value="NC_009937.1"/>
</dbReference>
<reference evidence="4 5" key="3">
    <citation type="journal article" date="2008" name="BMC Genomics">
        <title>The genome of the versatile nitrogen fixer Azorhizobium caulinodans ORS571.</title>
        <authorList>
            <person name="Lee KB."/>
            <person name="Backer P.D."/>
            <person name="Aono T."/>
            <person name="Liu CT."/>
            <person name="Suzuki S."/>
            <person name="Suzuki T."/>
            <person name="Kaneko T."/>
            <person name="Yamada M."/>
            <person name="Tabata S."/>
            <person name="Kupfer D.M."/>
            <person name="Najar F.Z."/>
            <person name="Wiley G.B."/>
            <person name="Roe B."/>
            <person name="Binnewies T.T."/>
            <person name="Ussery D.W."/>
            <person name="D'Haeze W."/>
            <person name="Herder J.D."/>
            <person name="Gevers D."/>
            <person name="Vereecke D."/>
            <person name="Holsters M."/>
            <person name="Oyaizu H."/>
        </authorList>
    </citation>
    <scope>NUCLEOTIDE SEQUENCE [LARGE SCALE GENOMIC DNA]</scope>
    <source>
        <strain evidence="5">ATCC 43989 / DSM 5975 / JCM 20966 / LMG 6465 / NBRC 14845 / NCIMB 13405 / ORS 571</strain>
    </source>
</reference>
<dbReference type="PROSITE" id="PS50887">
    <property type="entry name" value="GGDEF"/>
    <property type="match status" value="1"/>
</dbReference>
<evidence type="ECO:0000256" key="2">
    <source>
        <dbReference type="SAM" id="Phobius"/>
    </source>
</evidence>
<dbReference type="EC" id="2.7.7.65" evidence="1"/>
<dbReference type="Gene3D" id="3.30.70.270">
    <property type="match status" value="1"/>
</dbReference>
<evidence type="ECO:0000259" key="3">
    <source>
        <dbReference type="PROSITE" id="PS50887"/>
    </source>
</evidence>
<feature type="transmembrane region" description="Helical" evidence="2">
    <location>
        <begin position="274"/>
        <end position="292"/>
    </location>
</feature>
<dbReference type="HOGENOM" id="CLU_000445_134_3_5"/>
<dbReference type="GO" id="GO:0043709">
    <property type="term" value="P:cell adhesion involved in single-species biofilm formation"/>
    <property type="evidence" value="ECO:0007669"/>
    <property type="project" value="TreeGrafter"/>
</dbReference>
<reference evidence="5" key="2">
    <citation type="submission" date="2007-04" db="EMBL/GenBank/DDBJ databases">
        <title>Complete genome sequence of the nitrogen-fixing bacterium Azorhizobium caulinodans ORS571.</title>
        <authorList>
            <person name="Lee K.B."/>
            <person name="Backer P.D."/>
            <person name="Aono T."/>
            <person name="Liu C.T."/>
            <person name="Suzuki S."/>
            <person name="Suzuki T."/>
            <person name="Kaneko T."/>
            <person name="Yamada M."/>
            <person name="Tabata S."/>
            <person name="Kupfer D.M."/>
            <person name="Najar F.Z."/>
            <person name="Wiley G.B."/>
            <person name="Roe B."/>
            <person name="Binnewies T."/>
            <person name="Ussery D."/>
            <person name="Vereecke D."/>
            <person name="Gevers D."/>
            <person name="Holsters M."/>
            <person name="Oyaizu H."/>
        </authorList>
    </citation>
    <scope>NUCLEOTIDE SEQUENCE [LARGE SCALE GENOMIC DNA]</scope>
    <source>
        <strain evidence="5">ATCC 43989 / DSM 5975 / JCM 20966 / LMG 6465 / NBRC 14845 / NCIMB 13405 / ORS 571</strain>
    </source>
</reference>
<dbReference type="InterPro" id="IPR029787">
    <property type="entry name" value="Nucleotide_cyclase"/>
</dbReference>
<dbReference type="eggNOG" id="COG3706">
    <property type="taxonomic scope" value="Bacteria"/>
</dbReference>
<keyword evidence="2" id="KW-0812">Transmembrane</keyword>
<dbReference type="SMART" id="SM00267">
    <property type="entry name" value="GGDEF"/>
    <property type="match status" value="1"/>
</dbReference>
<evidence type="ECO:0000313" key="4">
    <source>
        <dbReference type="EMBL" id="BAF88715.1"/>
    </source>
</evidence>
<feature type="transmembrane region" description="Helical" evidence="2">
    <location>
        <begin position="24"/>
        <end position="45"/>
    </location>
</feature>
<dbReference type="EMBL" id="AP009384">
    <property type="protein sequence ID" value="BAF88715.1"/>
    <property type="molecule type" value="Genomic_DNA"/>
</dbReference>
<dbReference type="FunFam" id="3.30.70.270:FF:000001">
    <property type="entry name" value="Diguanylate cyclase domain protein"/>
    <property type="match status" value="1"/>
</dbReference>
<dbReference type="GO" id="GO:0052621">
    <property type="term" value="F:diguanylate cyclase activity"/>
    <property type="evidence" value="ECO:0007669"/>
    <property type="project" value="UniProtKB-EC"/>
</dbReference>
<accession>A8I8X7</accession>
<dbReference type="Pfam" id="PF22588">
    <property type="entry name" value="dCache_1_like"/>
    <property type="match status" value="1"/>
</dbReference>
<proteinExistence type="predicted"/>
<dbReference type="STRING" id="438753.AZC_2717"/>
<dbReference type="InterPro" id="IPR043128">
    <property type="entry name" value="Rev_trsase/Diguanyl_cyclase"/>
</dbReference>
<keyword evidence="2" id="KW-1133">Transmembrane helix</keyword>
<dbReference type="InterPro" id="IPR054327">
    <property type="entry name" value="His-kinase-like_sensor"/>
</dbReference>
<evidence type="ECO:0000256" key="1">
    <source>
        <dbReference type="ARBA" id="ARBA00012528"/>
    </source>
</evidence>
<sequence length="510" mass="55995">MTQTPPSQPDQLPKDAVPPSATRWIIPGGLLIVLLVAVLTTVSLWEARQNALGNEQRQIGDLVLITSQDIQRHYELYDLLLREAAAQIVDLPPSRGTGAPANIIRRTMDASRIPAEMILISESGKLVASSRHPTNGEQAADRDYFIIQRDQPATGLYLSRPFRNRLDQEPCVALSRRLTDSHGNFAGVLAILVPLQSVREMFASLTRHRSDAISLIRLDGTILVRQPDLGSFGGFGLNVFGRPNFQRMTTTPQGSFTSTSEIDRVKRYYVFSRVGDLPLIVVVGVGMDAVTAPWQAQWLAGAATSVVLCLLILGAAVALRREMLRRFEIEQEFLRLSQTDSLTGLPNRRHFDEFGQREWQRAARQRSSIAVLMVDIDHFKQVNDRIGHPGGDRVLREVSDIIRASLHRPGDFAGRYGGEEFAIILPETDAPAAAHVAERIRAAIEANTAEGVAPVTVSIGLAAGLAAPKGTLAEMMIAADHALYRAKETGRNRVVSSHVARNDNLRPLAC</sequence>
<name>A8I8X7_AZOC5</name>
<organism evidence="4 5">
    <name type="scientific">Azorhizobium caulinodans (strain ATCC 43989 / DSM 5975 / JCM 20966 / LMG 6465 / NBRC 14845 / NCIMB 13405 / ORS 571)</name>
    <dbReference type="NCBI Taxonomy" id="438753"/>
    <lineage>
        <taxon>Bacteria</taxon>
        <taxon>Pseudomonadati</taxon>
        <taxon>Pseudomonadota</taxon>
        <taxon>Alphaproteobacteria</taxon>
        <taxon>Hyphomicrobiales</taxon>
        <taxon>Xanthobacteraceae</taxon>
        <taxon>Azorhizobium</taxon>
    </lineage>
</organism>
<feature type="domain" description="GGDEF" evidence="3">
    <location>
        <begin position="367"/>
        <end position="499"/>
    </location>
</feature>
<dbReference type="Gene3D" id="3.30.450.20">
    <property type="entry name" value="PAS domain"/>
    <property type="match status" value="2"/>
</dbReference>
<dbReference type="CDD" id="cd12914">
    <property type="entry name" value="PDC1_DGC_like"/>
    <property type="match status" value="1"/>
</dbReference>
<protein>
    <recommendedName>
        <fullName evidence="1">diguanylate cyclase</fullName>
        <ecNumber evidence="1">2.7.7.65</ecNumber>
    </recommendedName>
</protein>
<gene>
    <name evidence="4" type="ordered locus">AZC_2717</name>
</gene>
<dbReference type="GO" id="GO:0005886">
    <property type="term" value="C:plasma membrane"/>
    <property type="evidence" value="ECO:0007669"/>
    <property type="project" value="TreeGrafter"/>
</dbReference>
<dbReference type="Pfam" id="PF00990">
    <property type="entry name" value="GGDEF"/>
    <property type="match status" value="1"/>
</dbReference>
<dbReference type="NCBIfam" id="TIGR00254">
    <property type="entry name" value="GGDEF"/>
    <property type="match status" value="1"/>
</dbReference>
<evidence type="ECO:0000313" key="5">
    <source>
        <dbReference type="Proteomes" id="UP000000270"/>
    </source>
</evidence>
<dbReference type="PANTHER" id="PTHR45138:SF24">
    <property type="entry name" value="DIGUANYLATE CYCLASE DGCC-RELATED"/>
    <property type="match status" value="1"/>
</dbReference>
<reference evidence="4 5" key="5">
    <citation type="journal article" date="2010" name="Appl. Environ. Microbiol.">
        <title>phrR-like gene praR of Azorhizobium caulinodans ORS571 is essential for symbiosis with Sesbania rostrata and is involved in expression of reb genes.</title>
        <authorList>
            <person name="Akiba N."/>
            <person name="Aono T."/>
            <person name="Toyazaki H."/>
            <person name="Sato S."/>
            <person name="Oyaizu H."/>
        </authorList>
    </citation>
    <scope>NUCLEOTIDE SEQUENCE [LARGE SCALE GENOMIC DNA]</scope>
    <source>
        <strain evidence="5">ATCC 43989 / DSM 5975 / JCM 20966 / LMG 6465 / NBRC 14845 / NCIMB 13405 / ORS 571</strain>
    </source>
</reference>
<reference evidence="4 5" key="6">
    <citation type="journal article" date="2011" name="Appl. Environ. Microbiol.">
        <title>Involvement of the azorhizobial chromosome partition gene (parA) in the onset of bacteroid differentiation during Sesbania rostrata stem nodule development.</title>
        <authorList>
            <person name="Liu CT."/>
            <person name="Lee KB."/>
            <person name="Wang YS."/>
            <person name="Peng MH."/>
            <person name="Lee KT."/>
            <person name="Suzuki S."/>
            <person name="Suzuki T."/>
            <person name="Oyaizu H."/>
        </authorList>
    </citation>
    <scope>NUCLEOTIDE SEQUENCE [LARGE SCALE GENOMIC DNA]</scope>
    <source>
        <strain evidence="5">ATCC 43989 / DSM 5975 / JCM 20966 / LMG 6465 / NBRC 14845 / NCIMB 13405 / ORS 571</strain>
    </source>
</reference>
<dbReference type="GO" id="GO:1902201">
    <property type="term" value="P:negative regulation of bacterial-type flagellum-dependent cell motility"/>
    <property type="evidence" value="ECO:0007669"/>
    <property type="project" value="TreeGrafter"/>
</dbReference>
<dbReference type="CDD" id="cd12915">
    <property type="entry name" value="PDC2_DGC_like"/>
    <property type="match status" value="1"/>
</dbReference>
<dbReference type="Proteomes" id="UP000000270">
    <property type="component" value="Chromosome"/>
</dbReference>
<dbReference type="CDD" id="cd01949">
    <property type="entry name" value="GGDEF"/>
    <property type="match status" value="1"/>
</dbReference>